<feature type="compositionally biased region" description="Basic and acidic residues" evidence="1">
    <location>
        <begin position="30"/>
        <end position="46"/>
    </location>
</feature>
<evidence type="ECO:0000256" key="1">
    <source>
        <dbReference type="SAM" id="MobiDB-lite"/>
    </source>
</evidence>
<evidence type="ECO:0000313" key="2">
    <source>
        <dbReference type="EMBL" id="PLW13913.1"/>
    </source>
</evidence>
<dbReference type="AlphaFoldDB" id="A0A2N5SL08"/>
<gene>
    <name evidence="2" type="ORF">PCANC_20269</name>
</gene>
<keyword evidence="3" id="KW-1185">Reference proteome</keyword>
<evidence type="ECO:0000313" key="3">
    <source>
        <dbReference type="Proteomes" id="UP000235388"/>
    </source>
</evidence>
<sequence>MHGSQPPPYNANYPAGCRMSTDPVNIRPDPVSDRVLPDSDKYKMEFGDENFPMRRQNGRERHPEPWLGRPRALVP</sequence>
<accession>A0A2N5SL08</accession>
<proteinExistence type="predicted"/>
<name>A0A2N5SL08_9BASI</name>
<reference evidence="2 3" key="1">
    <citation type="submission" date="2017-11" db="EMBL/GenBank/DDBJ databases">
        <title>De novo assembly and phasing of dikaryotic genomes from two isolates of Puccinia coronata f. sp. avenae, the causal agent of oat crown rust.</title>
        <authorList>
            <person name="Miller M.E."/>
            <person name="Zhang Y."/>
            <person name="Omidvar V."/>
            <person name="Sperschneider J."/>
            <person name="Schwessinger B."/>
            <person name="Raley C."/>
            <person name="Palmer J.M."/>
            <person name="Garnica D."/>
            <person name="Upadhyaya N."/>
            <person name="Rathjen J."/>
            <person name="Taylor J.M."/>
            <person name="Park R.F."/>
            <person name="Dodds P.N."/>
            <person name="Hirsch C.D."/>
            <person name="Kianian S.F."/>
            <person name="Figueroa M."/>
        </authorList>
    </citation>
    <scope>NUCLEOTIDE SEQUENCE [LARGE SCALE GENOMIC DNA]</scope>
    <source>
        <strain evidence="2">12NC29</strain>
    </source>
</reference>
<protein>
    <submittedName>
        <fullName evidence="2">Uncharacterized protein</fullName>
    </submittedName>
</protein>
<organism evidence="2 3">
    <name type="scientific">Puccinia coronata f. sp. avenae</name>
    <dbReference type="NCBI Taxonomy" id="200324"/>
    <lineage>
        <taxon>Eukaryota</taxon>
        <taxon>Fungi</taxon>
        <taxon>Dikarya</taxon>
        <taxon>Basidiomycota</taxon>
        <taxon>Pucciniomycotina</taxon>
        <taxon>Pucciniomycetes</taxon>
        <taxon>Pucciniales</taxon>
        <taxon>Pucciniaceae</taxon>
        <taxon>Puccinia</taxon>
    </lineage>
</organism>
<dbReference type="EMBL" id="PGCJ01000935">
    <property type="protein sequence ID" value="PLW13913.1"/>
    <property type="molecule type" value="Genomic_DNA"/>
</dbReference>
<feature type="region of interest" description="Disordered" evidence="1">
    <location>
        <begin position="1"/>
        <end position="75"/>
    </location>
</feature>
<dbReference type="Proteomes" id="UP000235388">
    <property type="component" value="Unassembled WGS sequence"/>
</dbReference>
<comment type="caution">
    <text evidence="2">The sequence shown here is derived from an EMBL/GenBank/DDBJ whole genome shotgun (WGS) entry which is preliminary data.</text>
</comment>